<organism evidence="2 3">
    <name type="scientific">Propioniciclava soli</name>
    <dbReference type="NCBI Taxonomy" id="2775081"/>
    <lineage>
        <taxon>Bacteria</taxon>
        <taxon>Bacillati</taxon>
        <taxon>Actinomycetota</taxon>
        <taxon>Actinomycetes</taxon>
        <taxon>Propionibacteriales</taxon>
        <taxon>Propionibacteriaceae</taxon>
        <taxon>Propioniciclava</taxon>
    </lineage>
</organism>
<dbReference type="CDD" id="cd05403">
    <property type="entry name" value="NT_KNTase_like"/>
    <property type="match status" value="1"/>
</dbReference>
<sequence length="194" mass="20344">MMFGQPFGGLFPGARSAVLSVLLRTGTPLTGRQIHGLMRDEHSLWSVQQALADFVSLGLLESTTVGRANLYTVNEAHYTVGALRALLEPLGTLREIAAASGADSVVLFGSVARGEATASSDIDLAVIAEESWDGRAELEDSVRAQLGNDCDVVVFTPHRFAQLAASGDEPVVEQIMADGVALVGSLPRPGSQVA</sequence>
<dbReference type="Gene3D" id="3.30.460.10">
    <property type="entry name" value="Beta Polymerase, domain 2"/>
    <property type="match status" value="1"/>
</dbReference>
<dbReference type="EMBL" id="CP115965">
    <property type="protein sequence ID" value="WZW99766.1"/>
    <property type="molecule type" value="Genomic_DNA"/>
</dbReference>
<reference evidence="2 3" key="1">
    <citation type="journal article" date="2023" name="Environ Microbiome">
        <title>A coral-associated actinobacterium mitigates coral bleaching under heat stress.</title>
        <authorList>
            <person name="Li J."/>
            <person name="Zou Y."/>
            <person name="Li Q."/>
            <person name="Zhang J."/>
            <person name="Bourne D.G."/>
            <person name="Lyu Y."/>
            <person name="Liu C."/>
            <person name="Zhang S."/>
        </authorList>
    </citation>
    <scope>NUCLEOTIDE SEQUENCE [LARGE SCALE GENOMIC DNA]</scope>
    <source>
        <strain evidence="2 3">SCSIO 13291</strain>
    </source>
</reference>
<evidence type="ECO:0000313" key="3">
    <source>
        <dbReference type="Proteomes" id="UP001434337"/>
    </source>
</evidence>
<evidence type="ECO:0000259" key="1">
    <source>
        <dbReference type="Pfam" id="PF18765"/>
    </source>
</evidence>
<dbReference type="SUPFAM" id="SSF81301">
    <property type="entry name" value="Nucleotidyltransferase"/>
    <property type="match status" value="1"/>
</dbReference>
<dbReference type="Proteomes" id="UP001434337">
    <property type="component" value="Chromosome"/>
</dbReference>
<dbReference type="Pfam" id="PF18765">
    <property type="entry name" value="Polbeta"/>
    <property type="match status" value="1"/>
</dbReference>
<keyword evidence="3" id="KW-1185">Reference proteome</keyword>
<evidence type="ECO:0000313" key="2">
    <source>
        <dbReference type="EMBL" id="WZW99766.1"/>
    </source>
</evidence>
<feature type="domain" description="Polymerase beta nucleotidyltransferase" evidence="1">
    <location>
        <begin position="103"/>
        <end position="156"/>
    </location>
</feature>
<gene>
    <name evidence="2" type="ORF">PCC79_06105</name>
</gene>
<dbReference type="PANTHER" id="PTHR43449">
    <property type="entry name" value="NUCLEOTIDYLTRANSFERASE"/>
    <property type="match status" value="1"/>
</dbReference>
<protein>
    <submittedName>
        <fullName evidence="2">Nucleotidyltransferase domain-containing protein</fullName>
    </submittedName>
</protein>
<name>A0ABZ3CAY0_9ACTN</name>
<dbReference type="RefSeq" id="WP_342373296.1">
    <property type="nucleotide sequence ID" value="NZ_CP115965.1"/>
</dbReference>
<dbReference type="InterPro" id="IPR041633">
    <property type="entry name" value="Polbeta"/>
</dbReference>
<dbReference type="PANTHER" id="PTHR43449:SF3">
    <property type="entry name" value="POLYMERASE NUCLEOTIDYL TRANSFERASE DOMAIN-CONTAINING PROTEIN"/>
    <property type="match status" value="1"/>
</dbReference>
<dbReference type="InterPro" id="IPR043519">
    <property type="entry name" value="NT_sf"/>
</dbReference>
<proteinExistence type="predicted"/>
<accession>A0ABZ3CAY0</accession>